<organism evidence="1 2">
    <name type="scientific">Lasiodiplodia mahajangana</name>
    <dbReference type="NCBI Taxonomy" id="1108764"/>
    <lineage>
        <taxon>Eukaryota</taxon>
        <taxon>Fungi</taxon>
        <taxon>Dikarya</taxon>
        <taxon>Ascomycota</taxon>
        <taxon>Pezizomycotina</taxon>
        <taxon>Dothideomycetes</taxon>
        <taxon>Dothideomycetes incertae sedis</taxon>
        <taxon>Botryosphaeriales</taxon>
        <taxon>Botryosphaeriaceae</taxon>
        <taxon>Lasiodiplodia</taxon>
    </lineage>
</organism>
<proteinExistence type="predicted"/>
<dbReference type="Proteomes" id="UP001153332">
    <property type="component" value="Unassembled WGS sequence"/>
</dbReference>
<dbReference type="EMBL" id="JAPUUL010003394">
    <property type="protein sequence ID" value="KAJ8123183.1"/>
    <property type="molecule type" value="Genomic_DNA"/>
</dbReference>
<name>A0ACC2J6T8_9PEZI</name>
<reference evidence="1" key="1">
    <citation type="submission" date="2022-12" db="EMBL/GenBank/DDBJ databases">
        <title>Genome Sequence of Lasiodiplodia mahajangana.</title>
        <authorList>
            <person name="Buettner E."/>
        </authorList>
    </citation>
    <scope>NUCLEOTIDE SEQUENCE</scope>
    <source>
        <strain evidence="1">VT137</strain>
    </source>
</reference>
<comment type="caution">
    <text evidence="1">The sequence shown here is derived from an EMBL/GenBank/DDBJ whole genome shotgun (WGS) entry which is preliminary data.</text>
</comment>
<keyword evidence="2" id="KW-1185">Reference proteome</keyword>
<protein>
    <submittedName>
        <fullName evidence="1">Uncharacterized protein</fullName>
    </submittedName>
</protein>
<evidence type="ECO:0000313" key="1">
    <source>
        <dbReference type="EMBL" id="KAJ8123183.1"/>
    </source>
</evidence>
<gene>
    <name evidence="1" type="ORF">O1611_g9655</name>
</gene>
<evidence type="ECO:0000313" key="2">
    <source>
        <dbReference type="Proteomes" id="UP001153332"/>
    </source>
</evidence>
<sequence length="452" mass="51389">MNVLSWLEGIEAQDSVNASAPEVLNTRKRKRRRLPTPSPSAMSSNSKKRRSDDQGPEYEEEEEEEEDVEEDIDQTPRGRAKAWSISDRTGSSLSRISRTSPTKRLAILEGADNPIIVAQINRSDPRMPEELKMMLNTLDNFQLRAGIVPFYLRSSIERRAKWDSNFYNFQPTTFQNEATENVMAHATALDPELSLDQVLEVFLAANECFNGRHPEATWNTLVHWPTFQLALGAIVEVPKAPPEEDGTQEQEHQVRVRAMPCTTARLKGNPRGKKMVDYCMFVEPQNEDLAKLIELWKHPQLDYNINHADHYPLRQKPVVLSAESKKPGEGFQEAQVQLSVWQGAQWALLECLIEIAKGDGKDTTQPLIPFLPALIIQGHEWSFAATTRSGKQTILWLKQDIGKTDSVLGVFQIVHALRYIAGWIRETYWPWYQQTILRLSKKSTSDDTGKGT</sequence>
<accession>A0ACC2J6T8</accession>